<dbReference type="Proteomes" id="UP000214646">
    <property type="component" value="Unassembled WGS sequence"/>
</dbReference>
<organism evidence="6 7">
    <name type="scientific">Fimbriiglobus ruber</name>
    <dbReference type="NCBI Taxonomy" id="1908690"/>
    <lineage>
        <taxon>Bacteria</taxon>
        <taxon>Pseudomonadati</taxon>
        <taxon>Planctomycetota</taxon>
        <taxon>Planctomycetia</taxon>
        <taxon>Gemmatales</taxon>
        <taxon>Gemmataceae</taxon>
        <taxon>Fimbriiglobus</taxon>
    </lineage>
</organism>
<name>A0A225E6S4_9BACT</name>
<evidence type="ECO:0000256" key="1">
    <source>
        <dbReference type="ARBA" id="ARBA00009477"/>
    </source>
</evidence>
<dbReference type="InterPro" id="IPR058792">
    <property type="entry name" value="Beta-barrel_RND_2"/>
</dbReference>
<feature type="signal peptide" evidence="3">
    <location>
        <begin position="1"/>
        <end position="25"/>
    </location>
</feature>
<accession>A0A225E6S4</accession>
<dbReference type="InterPro" id="IPR058625">
    <property type="entry name" value="MdtA-like_BSH"/>
</dbReference>
<comment type="similarity">
    <text evidence="1">Belongs to the membrane fusion protein (MFP) (TC 8.A.1) family.</text>
</comment>
<keyword evidence="3" id="KW-0732">Signal</keyword>
<dbReference type="Gene3D" id="2.40.420.20">
    <property type="match status" value="1"/>
</dbReference>
<dbReference type="FunFam" id="2.40.30.170:FF:000010">
    <property type="entry name" value="Efflux RND transporter periplasmic adaptor subunit"/>
    <property type="match status" value="1"/>
</dbReference>
<dbReference type="EMBL" id="NIDE01000002">
    <property type="protein sequence ID" value="OWK45199.1"/>
    <property type="molecule type" value="Genomic_DNA"/>
</dbReference>
<dbReference type="NCBIfam" id="TIGR01730">
    <property type="entry name" value="RND_mfp"/>
    <property type="match status" value="1"/>
</dbReference>
<comment type="caution">
    <text evidence="6">The sequence shown here is derived from an EMBL/GenBank/DDBJ whole genome shotgun (WGS) entry which is preliminary data.</text>
</comment>
<keyword evidence="7" id="KW-1185">Reference proteome</keyword>
<dbReference type="GO" id="GO:0015562">
    <property type="term" value="F:efflux transmembrane transporter activity"/>
    <property type="evidence" value="ECO:0007669"/>
    <property type="project" value="TreeGrafter"/>
</dbReference>
<protein>
    <submittedName>
        <fullName evidence="6">Putative Co/Zn/Cd efflux system membrane fusion protein</fullName>
    </submittedName>
</protein>
<dbReference type="AlphaFoldDB" id="A0A225E6S4"/>
<feature type="compositionally biased region" description="Basic and acidic residues" evidence="2">
    <location>
        <begin position="41"/>
        <end position="51"/>
    </location>
</feature>
<dbReference type="PANTHER" id="PTHR30469">
    <property type="entry name" value="MULTIDRUG RESISTANCE PROTEIN MDTA"/>
    <property type="match status" value="1"/>
</dbReference>
<proteinExistence type="inferred from homology"/>
<dbReference type="InterPro" id="IPR006143">
    <property type="entry name" value="RND_pump_MFP"/>
</dbReference>
<evidence type="ECO:0000259" key="4">
    <source>
        <dbReference type="Pfam" id="PF25917"/>
    </source>
</evidence>
<evidence type="ECO:0000256" key="3">
    <source>
        <dbReference type="SAM" id="SignalP"/>
    </source>
</evidence>
<evidence type="ECO:0000313" key="6">
    <source>
        <dbReference type="EMBL" id="OWK45199.1"/>
    </source>
</evidence>
<gene>
    <name evidence="6" type="ORF">FRUB_01530</name>
</gene>
<dbReference type="Gene3D" id="2.40.50.100">
    <property type="match status" value="1"/>
</dbReference>
<evidence type="ECO:0000256" key="2">
    <source>
        <dbReference type="SAM" id="MobiDB-lite"/>
    </source>
</evidence>
<dbReference type="SUPFAM" id="SSF111369">
    <property type="entry name" value="HlyD-like secretion proteins"/>
    <property type="match status" value="2"/>
</dbReference>
<evidence type="ECO:0000259" key="5">
    <source>
        <dbReference type="Pfam" id="PF25954"/>
    </source>
</evidence>
<dbReference type="Gene3D" id="2.40.30.170">
    <property type="match status" value="1"/>
</dbReference>
<evidence type="ECO:0000313" key="7">
    <source>
        <dbReference type="Proteomes" id="UP000214646"/>
    </source>
</evidence>
<feature type="domain" description="Multidrug resistance protein MdtA-like barrel-sandwich hybrid" evidence="4">
    <location>
        <begin position="84"/>
        <end position="287"/>
    </location>
</feature>
<sequence length="469" mass="49368">MTPIKIKIAALLVVAGMLTVGGVFAATRPSDDPAQPLPNAKAEKTKTRGDEKNPVVPVVQIVRVQAGGLERIANQVGTVESTQQAQLHPAVTGVLQKVDVNIGDRVKRGQLLAEIDAPSVALDERHATIGVEQAQGLLKEAEACVVTARAESEASKGAVTQRDAEASAAKATLTHLKKKFERVKELANQASVDQRLLGEVEAQLHAAEALSDAAVATVQNAKADTEVKKGKLLQAEATVANAKSNVEAAKLGVEKVRLVIAKTKIHAPFDGVVTRRGCSPGDYVYPGEGGGEGSLFTVMRTDVVRVVVAIPERDISLVLPGVAAEVMFDSLVGMRVSGKVARVGYSVNPANRTMRAEIDVPNPKGDIRPGMFGSVTLKLGKGPADAVRVPVGAVLGLPPSSIDEKANAVVYVYRDGKARRTRVRVSYNDGKEAEILSGLTAEDRIVATPMGLPFGDEITVEVEKPAAPK</sequence>
<feature type="chain" id="PRO_5013166583" evidence="3">
    <location>
        <begin position="26"/>
        <end position="469"/>
    </location>
</feature>
<dbReference type="Pfam" id="PF25954">
    <property type="entry name" value="Beta-barrel_RND_2"/>
    <property type="match status" value="1"/>
</dbReference>
<feature type="region of interest" description="Disordered" evidence="2">
    <location>
        <begin position="27"/>
        <end position="51"/>
    </location>
</feature>
<feature type="domain" description="CusB-like beta-barrel" evidence="5">
    <location>
        <begin position="306"/>
        <end position="378"/>
    </location>
</feature>
<dbReference type="GO" id="GO:1990281">
    <property type="term" value="C:efflux pump complex"/>
    <property type="evidence" value="ECO:0007669"/>
    <property type="project" value="TreeGrafter"/>
</dbReference>
<reference evidence="7" key="1">
    <citation type="submission" date="2017-06" db="EMBL/GenBank/DDBJ databases">
        <title>Genome analysis of Fimbriiglobus ruber SP5, the first member of the order Planctomycetales with confirmed chitinolytic capability.</title>
        <authorList>
            <person name="Ravin N.V."/>
            <person name="Rakitin A.L."/>
            <person name="Ivanova A.A."/>
            <person name="Beletsky A.V."/>
            <person name="Kulichevskaya I.S."/>
            <person name="Mardanov A.V."/>
            <person name="Dedysh S.N."/>
        </authorList>
    </citation>
    <scope>NUCLEOTIDE SEQUENCE [LARGE SCALE GENOMIC DNA]</scope>
    <source>
        <strain evidence="7">SP5</strain>
    </source>
</reference>
<dbReference type="Pfam" id="PF25917">
    <property type="entry name" value="BSH_RND"/>
    <property type="match status" value="1"/>
</dbReference>